<comment type="caution">
    <text evidence="2">The sequence shown here is derived from an EMBL/GenBank/DDBJ whole genome shotgun (WGS) entry which is preliminary data.</text>
</comment>
<protein>
    <submittedName>
        <fullName evidence="2">Alpha/beta hydrolase</fullName>
    </submittedName>
</protein>
<evidence type="ECO:0000259" key="1">
    <source>
        <dbReference type="Pfam" id="PF12697"/>
    </source>
</evidence>
<proteinExistence type="predicted"/>
<dbReference type="InterPro" id="IPR029058">
    <property type="entry name" value="AB_hydrolase_fold"/>
</dbReference>
<dbReference type="PANTHER" id="PTHR43194:SF2">
    <property type="entry name" value="PEROXISOMAL MEMBRANE PROTEIN LPX1"/>
    <property type="match status" value="1"/>
</dbReference>
<sequence>MLPNANKTILFITGAFIGHSSWNNWIAYFEEHGYTTITPAWPGKDASPDILRKRHPDAQVAAIRLRDLIEFYEDICDKQPEPPIVIGHSIGGLIAQLLAVKKKASMAVAIHSVPPRGIFTFRFSFYKAGWGPLGFFTSPKKTFFMSLKQWKYAFTNGMPEDWQEASYFSYAIPESKLVVRDTITKDASVDFSSEHAPLLFIAGENDNTIPASLNEDNYRKYSDLDSITDFKLFPGRNHFVLGQPGWEEIASYISDWIKEQERLQYNHKTLKNQYL</sequence>
<accession>A0A7Y8Y2Q4</accession>
<dbReference type="Proteomes" id="UP000535020">
    <property type="component" value="Unassembled WGS sequence"/>
</dbReference>
<keyword evidence="2" id="KW-0378">Hydrolase</keyword>
<dbReference type="AlphaFoldDB" id="A0A7Y8Y2Q4"/>
<dbReference type="GO" id="GO:0016787">
    <property type="term" value="F:hydrolase activity"/>
    <property type="evidence" value="ECO:0007669"/>
    <property type="project" value="UniProtKB-KW"/>
</dbReference>
<gene>
    <name evidence="2" type="ORF">HZF10_11345</name>
</gene>
<evidence type="ECO:0000313" key="3">
    <source>
        <dbReference type="Proteomes" id="UP000535020"/>
    </source>
</evidence>
<dbReference type="InterPro" id="IPR050228">
    <property type="entry name" value="Carboxylesterase_BioH"/>
</dbReference>
<evidence type="ECO:0000313" key="2">
    <source>
        <dbReference type="EMBL" id="NYA71519.1"/>
    </source>
</evidence>
<dbReference type="EMBL" id="JACBJI010000004">
    <property type="protein sequence ID" value="NYA71519.1"/>
    <property type="molecule type" value="Genomic_DNA"/>
</dbReference>
<name>A0A7Y8Y2Q4_9FLAO</name>
<dbReference type="SUPFAM" id="SSF53474">
    <property type="entry name" value="alpha/beta-Hydrolases"/>
    <property type="match status" value="1"/>
</dbReference>
<reference evidence="2 3" key="1">
    <citation type="submission" date="2020-07" db="EMBL/GenBank/DDBJ databases">
        <authorList>
            <person name="Sun Q."/>
        </authorList>
    </citation>
    <scope>NUCLEOTIDE SEQUENCE [LARGE SCALE GENOMIC DNA]</scope>
    <source>
        <strain evidence="2 3">MAH-1</strain>
    </source>
</reference>
<organism evidence="2 3">
    <name type="scientific">Flavobacterium agri</name>
    <dbReference type="NCBI Taxonomy" id="2743471"/>
    <lineage>
        <taxon>Bacteria</taxon>
        <taxon>Pseudomonadati</taxon>
        <taxon>Bacteroidota</taxon>
        <taxon>Flavobacteriia</taxon>
        <taxon>Flavobacteriales</taxon>
        <taxon>Flavobacteriaceae</taxon>
        <taxon>Flavobacterium</taxon>
    </lineage>
</organism>
<dbReference type="Pfam" id="PF12697">
    <property type="entry name" value="Abhydrolase_6"/>
    <property type="match status" value="1"/>
</dbReference>
<dbReference type="InterPro" id="IPR000073">
    <property type="entry name" value="AB_hydrolase_1"/>
</dbReference>
<dbReference type="Gene3D" id="3.40.50.1820">
    <property type="entry name" value="alpha/beta hydrolase"/>
    <property type="match status" value="1"/>
</dbReference>
<dbReference type="RefSeq" id="WP_176006322.1">
    <property type="nucleotide sequence ID" value="NZ_JABWMI010000011.1"/>
</dbReference>
<feature type="domain" description="AB hydrolase-1" evidence="1">
    <location>
        <begin position="9"/>
        <end position="244"/>
    </location>
</feature>
<dbReference type="PANTHER" id="PTHR43194">
    <property type="entry name" value="HYDROLASE ALPHA/BETA FOLD FAMILY"/>
    <property type="match status" value="1"/>
</dbReference>
<keyword evidence="3" id="KW-1185">Reference proteome</keyword>